<accession>A0ABR4EZR9</accession>
<organism evidence="2 3">
    <name type="scientific">Diaporthe vaccinii</name>
    <dbReference type="NCBI Taxonomy" id="105482"/>
    <lineage>
        <taxon>Eukaryota</taxon>
        <taxon>Fungi</taxon>
        <taxon>Dikarya</taxon>
        <taxon>Ascomycota</taxon>
        <taxon>Pezizomycotina</taxon>
        <taxon>Sordariomycetes</taxon>
        <taxon>Sordariomycetidae</taxon>
        <taxon>Diaporthales</taxon>
        <taxon>Diaporthaceae</taxon>
        <taxon>Diaporthe</taxon>
        <taxon>Diaporthe eres species complex</taxon>
    </lineage>
</organism>
<proteinExistence type="predicted"/>
<name>A0ABR4EZR9_9PEZI</name>
<dbReference type="EMBL" id="JBAWTH010000018">
    <property type="protein sequence ID" value="KAL2287946.1"/>
    <property type="molecule type" value="Genomic_DNA"/>
</dbReference>
<comment type="caution">
    <text evidence="2">The sequence shown here is derived from an EMBL/GenBank/DDBJ whole genome shotgun (WGS) entry which is preliminary data.</text>
</comment>
<keyword evidence="3" id="KW-1185">Reference proteome</keyword>
<sequence length="236" mass="26014">MDNADGSTTPPLPPAESPDGHLPDRSSHSPPVSAELECQYEEEELEAEHGDTGGRDARMDSSPHQSRLPRPANSKTPEPRIVTLSKPTSTKHRSQVNGLAHAAHLAAERSATPDTPGTVRSIASFDWEDLEARFEAALADANQNEQVLMAEFEALVRYFNIWASAASAHDNERATKRLQTRTQYVQLREADLEKKKQYCKSKGEMDISGPARADPLHSDQQVMQAFQSAMQLLSQS</sequence>
<evidence type="ECO:0000256" key="1">
    <source>
        <dbReference type="SAM" id="MobiDB-lite"/>
    </source>
</evidence>
<gene>
    <name evidence="2" type="ORF">FJTKL_04713</name>
</gene>
<reference evidence="2 3" key="1">
    <citation type="submission" date="2024-03" db="EMBL/GenBank/DDBJ databases">
        <title>A high-quality draft genome sequence of Diaporthe vaccinii, a causative agent of upright dieback and viscid rot disease in cranberry plants.</title>
        <authorList>
            <person name="Sarrasin M."/>
            <person name="Lang B.F."/>
            <person name="Burger G."/>
        </authorList>
    </citation>
    <scope>NUCLEOTIDE SEQUENCE [LARGE SCALE GENOMIC DNA]</scope>
    <source>
        <strain evidence="2 3">IS7</strain>
    </source>
</reference>
<feature type="compositionally biased region" description="Basic and acidic residues" evidence="1">
    <location>
        <begin position="47"/>
        <end position="61"/>
    </location>
</feature>
<dbReference type="Proteomes" id="UP001600888">
    <property type="component" value="Unassembled WGS sequence"/>
</dbReference>
<feature type="region of interest" description="Disordered" evidence="1">
    <location>
        <begin position="1"/>
        <end position="94"/>
    </location>
</feature>
<feature type="compositionally biased region" description="Basic and acidic residues" evidence="1">
    <location>
        <begin position="18"/>
        <end position="27"/>
    </location>
</feature>
<evidence type="ECO:0000313" key="3">
    <source>
        <dbReference type="Proteomes" id="UP001600888"/>
    </source>
</evidence>
<evidence type="ECO:0000313" key="2">
    <source>
        <dbReference type="EMBL" id="KAL2287946.1"/>
    </source>
</evidence>
<protein>
    <submittedName>
        <fullName evidence="2">Uncharacterized protein</fullName>
    </submittedName>
</protein>